<evidence type="ECO:0000313" key="2">
    <source>
        <dbReference type="Proteomes" id="UP000266272"/>
    </source>
</evidence>
<reference evidence="1 2" key="1">
    <citation type="journal article" date="2018" name="PLoS Pathog.">
        <title>Evolution of structural diversity of trichothecenes, a family of toxins produced by plant pathogenic and entomopathogenic fungi.</title>
        <authorList>
            <person name="Proctor R.H."/>
            <person name="McCormick S.P."/>
            <person name="Kim H.S."/>
            <person name="Cardoza R.E."/>
            <person name="Stanley A.M."/>
            <person name="Lindo L."/>
            <person name="Kelly A."/>
            <person name="Brown D.W."/>
            <person name="Lee T."/>
            <person name="Vaughan M.M."/>
            <person name="Alexander N.J."/>
            <person name="Busman M."/>
            <person name="Gutierrez S."/>
        </authorList>
    </citation>
    <scope>NUCLEOTIDE SEQUENCE [LARGE SCALE GENOMIC DNA]</scope>
    <source>
        <strain evidence="1 2">IBT 40837</strain>
    </source>
</reference>
<keyword evidence="2" id="KW-1185">Reference proteome</keyword>
<dbReference type="InterPro" id="IPR036108">
    <property type="entry name" value="4pyrrol_syn_uPrphyn_synt_sf"/>
</dbReference>
<dbReference type="STRING" id="490622.A0A395NBM8"/>
<dbReference type="Proteomes" id="UP000266272">
    <property type="component" value="Unassembled WGS sequence"/>
</dbReference>
<dbReference type="GO" id="GO:0006780">
    <property type="term" value="P:uroporphyrinogen III biosynthetic process"/>
    <property type="evidence" value="ECO:0007669"/>
    <property type="project" value="InterPro"/>
</dbReference>
<name>A0A395NBM8_TRIAR</name>
<dbReference type="InterPro" id="IPR039793">
    <property type="entry name" value="UROS/Hem4"/>
</dbReference>
<dbReference type="GO" id="GO:0004852">
    <property type="term" value="F:uroporphyrinogen-III synthase activity"/>
    <property type="evidence" value="ECO:0007669"/>
    <property type="project" value="InterPro"/>
</dbReference>
<sequence>MSPSSSAQPIPVLLLKTKSSPSDAYEDLFSATDRSPSFDPTFVPVLQHKFEEKGVDRLRDLLRGKGIGRTPDCEFGGLIFTSQRAVEAFAHVVREDEAAKG</sequence>
<protein>
    <submittedName>
        <fullName evidence="1">Uroporphyrinogen-iii synthase</fullName>
    </submittedName>
</protein>
<dbReference type="OrthoDB" id="5595751at2759"/>
<dbReference type="SUPFAM" id="SSF69618">
    <property type="entry name" value="HemD-like"/>
    <property type="match status" value="1"/>
</dbReference>
<dbReference type="AlphaFoldDB" id="A0A395NBM8"/>
<dbReference type="Gene3D" id="3.40.50.10090">
    <property type="match status" value="1"/>
</dbReference>
<proteinExistence type="predicted"/>
<gene>
    <name evidence="1" type="ORF">TARUN_9138</name>
</gene>
<evidence type="ECO:0000313" key="1">
    <source>
        <dbReference type="EMBL" id="RFU73123.1"/>
    </source>
</evidence>
<comment type="caution">
    <text evidence="1">The sequence shown here is derived from an EMBL/GenBank/DDBJ whole genome shotgun (WGS) entry which is preliminary data.</text>
</comment>
<organism evidence="1 2">
    <name type="scientific">Trichoderma arundinaceum</name>
    <dbReference type="NCBI Taxonomy" id="490622"/>
    <lineage>
        <taxon>Eukaryota</taxon>
        <taxon>Fungi</taxon>
        <taxon>Dikarya</taxon>
        <taxon>Ascomycota</taxon>
        <taxon>Pezizomycotina</taxon>
        <taxon>Sordariomycetes</taxon>
        <taxon>Hypocreomycetidae</taxon>
        <taxon>Hypocreales</taxon>
        <taxon>Hypocreaceae</taxon>
        <taxon>Trichoderma</taxon>
    </lineage>
</organism>
<dbReference type="EMBL" id="PXOA01000699">
    <property type="protein sequence ID" value="RFU73123.1"/>
    <property type="molecule type" value="Genomic_DNA"/>
</dbReference>
<dbReference type="PANTHER" id="PTHR12390">
    <property type="entry name" value="UROPORPHYRINOGEN III SYNTHASE"/>
    <property type="match status" value="1"/>
</dbReference>
<accession>A0A395NBM8</accession>
<dbReference type="PANTHER" id="PTHR12390:SF0">
    <property type="entry name" value="UROPORPHYRINOGEN-III SYNTHASE"/>
    <property type="match status" value="1"/>
</dbReference>
<dbReference type="GO" id="GO:0005829">
    <property type="term" value="C:cytosol"/>
    <property type="evidence" value="ECO:0007669"/>
    <property type="project" value="TreeGrafter"/>
</dbReference>